<proteinExistence type="predicted"/>
<accession>A0A0D0G861</accession>
<evidence type="ECO:0000313" key="3">
    <source>
        <dbReference type="EMBL" id="KIP21600.1"/>
    </source>
</evidence>
<keyword evidence="1" id="KW-1133">Transmembrane helix</keyword>
<dbReference type="InterPro" id="IPR058620">
    <property type="entry name" value="YtrI_C"/>
</dbReference>
<gene>
    <name evidence="3" type="ORF">JV16_01279</name>
</gene>
<keyword evidence="4" id="KW-1185">Reference proteome</keyword>
<comment type="caution">
    <text evidence="3">The sequence shown here is derived from an EMBL/GenBank/DDBJ whole genome shotgun (WGS) entry which is preliminary data.</text>
</comment>
<dbReference type="NCBIfam" id="NF041479">
    <property type="entry name" value="spor_membprot_YtrI"/>
    <property type="match status" value="1"/>
</dbReference>
<protein>
    <recommendedName>
        <fullName evidence="2">Sporulation membrane protein YtrI C-terminal domain-containing protein</fullName>
    </recommendedName>
</protein>
<evidence type="ECO:0000256" key="1">
    <source>
        <dbReference type="SAM" id="Phobius"/>
    </source>
</evidence>
<reference evidence="3 4" key="1">
    <citation type="submission" date="2015-01" db="EMBL/GenBank/DDBJ databases">
        <title>Genome sequence of Anoxybacillus ayderensis strain AB04.</title>
        <authorList>
            <person name="Belduz A.O."/>
            <person name="Canakci S."/>
            <person name="Chan K.-G."/>
            <person name="Kahar U.M."/>
            <person name="Yaakob A.S."/>
            <person name="Chan C.S."/>
            <person name="Goh K.M."/>
        </authorList>
    </citation>
    <scope>NUCLEOTIDE SEQUENCE [LARGE SCALE GENOMIC DNA]</scope>
    <source>
        <strain evidence="3 4">AB04</strain>
    </source>
</reference>
<dbReference type="Pfam" id="PF26347">
    <property type="entry name" value="YtrI_sporulation"/>
    <property type="match status" value="1"/>
</dbReference>
<feature type="domain" description="Sporulation membrane protein YtrI C-terminal" evidence="2">
    <location>
        <begin position="80"/>
        <end position="164"/>
    </location>
</feature>
<dbReference type="RefSeq" id="WP_021093775.1">
    <property type="nucleotide sequence ID" value="NZ_ANOC01000003.1"/>
</dbReference>
<feature type="transmembrane region" description="Helical" evidence="1">
    <location>
        <begin position="15"/>
        <end position="37"/>
    </location>
</feature>
<keyword evidence="1" id="KW-0812">Transmembrane</keyword>
<sequence length="166" mass="19632">MRVPPYARDPGWQRFFAGAAIGAIISWIVFLQIFGILQEKQVRQLNVQREIIAQLKHDLNIWQQDYIELNKENKKRLTIQSIDVKVINAQSYGIDTYTAFRIEEDIKKDIQHITAKDIETVYKSKELLKKAIENKTYIIDNRTYHLHIETILFFTNISIELKLKQQ</sequence>
<name>A0A0D0G861_9BACL</name>
<evidence type="ECO:0000313" key="4">
    <source>
        <dbReference type="Proteomes" id="UP000032047"/>
    </source>
</evidence>
<dbReference type="AlphaFoldDB" id="A0A0D0G861"/>
<evidence type="ECO:0000259" key="2">
    <source>
        <dbReference type="Pfam" id="PF26347"/>
    </source>
</evidence>
<dbReference type="Proteomes" id="UP000032047">
    <property type="component" value="Unassembled WGS sequence"/>
</dbReference>
<dbReference type="EMBL" id="JXTG01000004">
    <property type="protein sequence ID" value="KIP21600.1"/>
    <property type="molecule type" value="Genomic_DNA"/>
</dbReference>
<keyword evidence="1" id="KW-0472">Membrane</keyword>
<dbReference type="InterPro" id="IPR048198">
    <property type="entry name" value="YtrI"/>
</dbReference>
<organism evidence="3 4">
    <name type="scientific">Anoxybacillus ayderensis</name>
    <dbReference type="NCBI Taxonomy" id="265546"/>
    <lineage>
        <taxon>Bacteria</taxon>
        <taxon>Bacillati</taxon>
        <taxon>Bacillota</taxon>
        <taxon>Bacilli</taxon>
        <taxon>Bacillales</taxon>
        <taxon>Anoxybacillaceae</taxon>
        <taxon>Anoxybacillus</taxon>
    </lineage>
</organism>
<dbReference type="PATRIC" id="fig|265546.4.peg.1275"/>